<dbReference type="EMBL" id="JACTNZ010000011">
    <property type="protein sequence ID" value="KAG5526377.1"/>
    <property type="molecule type" value="Genomic_DNA"/>
</dbReference>
<dbReference type="InterPro" id="IPR045261">
    <property type="entry name" value="MORC_ATPase"/>
</dbReference>
<gene>
    <name evidence="4" type="ORF">RHGRI_032606</name>
</gene>
<evidence type="ECO:0000313" key="4">
    <source>
        <dbReference type="EMBL" id="KAG5526377.1"/>
    </source>
</evidence>
<protein>
    <recommendedName>
        <fullName evidence="3">Morc S5 domain-containing protein</fullName>
    </recommendedName>
</protein>
<reference evidence="4" key="1">
    <citation type="submission" date="2020-08" db="EMBL/GenBank/DDBJ databases">
        <title>Plant Genome Project.</title>
        <authorList>
            <person name="Zhang R.-G."/>
        </authorList>
    </citation>
    <scope>NUCLEOTIDE SEQUENCE</scope>
    <source>
        <strain evidence="4">WSP0</strain>
        <tissue evidence="4">Leaf</tissue>
    </source>
</reference>
<evidence type="ECO:0000256" key="2">
    <source>
        <dbReference type="ARBA" id="ARBA00023204"/>
    </source>
</evidence>
<dbReference type="GO" id="GO:0005634">
    <property type="term" value="C:nucleus"/>
    <property type="evidence" value="ECO:0007669"/>
    <property type="project" value="TreeGrafter"/>
</dbReference>
<dbReference type="GO" id="GO:0006281">
    <property type="term" value="P:DNA repair"/>
    <property type="evidence" value="ECO:0007669"/>
    <property type="project" value="UniProtKB-KW"/>
</dbReference>
<sequence length="236" mass="27982">MFVFTENFTLSFSHCEIVDLSVAAAAFLGDYITGWKLLIVVQPPPPPQCLSPQRQRCEFVFHCEFHISHCEILDSSVRLAFYTPWMEPRSSRARRTSWRLEWCGRRKRQRRWQTLPGRRGVLEANFIEPTHNKQDFEKTSVFQKLEYRLKEMTWEYCCLHKGRDGTLQEIGRTEVVLNSLNPKWITKHVVTYHFEVVQTLVYVSMLPSLLFTKFRVYDVDTQFHNLDVKVNAYLNL</sequence>
<dbReference type="PANTHER" id="PTHR23336">
    <property type="entry name" value="ZINC FINGER CW-TYPE COILED-COIL DOMAIN PROTEIN 3"/>
    <property type="match status" value="1"/>
</dbReference>
<keyword evidence="2" id="KW-0234">DNA repair</keyword>
<dbReference type="GO" id="GO:0016887">
    <property type="term" value="F:ATP hydrolysis activity"/>
    <property type="evidence" value="ECO:0007669"/>
    <property type="project" value="InterPro"/>
</dbReference>
<proteinExistence type="predicted"/>
<dbReference type="AlphaFoldDB" id="A0AAV6ICE1"/>
<comment type="caution">
    <text evidence="4">The sequence shown here is derived from an EMBL/GenBank/DDBJ whole genome shotgun (WGS) entry which is preliminary data.</text>
</comment>
<keyword evidence="5" id="KW-1185">Reference proteome</keyword>
<name>A0AAV6ICE1_9ERIC</name>
<dbReference type="Pfam" id="PF17942">
    <property type="entry name" value="Morc6_S5"/>
    <property type="match status" value="1"/>
</dbReference>
<organism evidence="4 5">
    <name type="scientific">Rhododendron griersonianum</name>
    <dbReference type="NCBI Taxonomy" id="479676"/>
    <lineage>
        <taxon>Eukaryota</taxon>
        <taxon>Viridiplantae</taxon>
        <taxon>Streptophyta</taxon>
        <taxon>Embryophyta</taxon>
        <taxon>Tracheophyta</taxon>
        <taxon>Spermatophyta</taxon>
        <taxon>Magnoliopsida</taxon>
        <taxon>eudicotyledons</taxon>
        <taxon>Gunneridae</taxon>
        <taxon>Pentapetalae</taxon>
        <taxon>asterids</taxon>
        <taxon>Ericales</taxon>
        <taxon>Ericaceae</taxon>
        <taxon>Ericoideae</taxon>
        <taxon>Rhodoreae</taxon>
        <taxon>Rhododendron</taxon>
    </lineage>
</organism>
<feature type="domain" description="Morc S5" evidence="3">
    <location>
        <begin position="120"/>
        <end position="156"/>
    </location>
</feature>
<dbReference type="InterPro" id="IPR041006">
    <property type="entry name" value="Morc_S5"/>
</dbReference>
<evidence type="ECO:0000256" key="1">
    <source>
        <dbReference type="ARBA" id="ARBA00022763"/>
    </source>
</evidence>
<dbReference type="Proteomes" id="UP000823749">
    <property type="component" value="Chromosome 11"/>
</dbReference>
<evidence type="ECO:0000259" key="3">
    <source>
        <dbReference type="Pfam" id="PF17942"/>
    </source>
</evidence>
<dbReference type="PANTHER" id="PTHR23336:SF44">
    <property type="entry name" value="PROTEIN MICRORCHIDIA 6"/>
    <property type="match status" value="1"/>
</dbReference>
<keyword evidence="1" id="KW-0227">DNA damage</keyword>
<accession>A0AAV6ICE1</accession>
<evidence type="ECO:0000313" key="5">
    <source>
        <dbReference type="Proteomes" id="UP000823749"/>
    </source>
</evidence>